<keyword evidence="5" id="KW-0648">Protein biosynthesis</keyword>
<keyword evidence="7" id="KW-0808">Transferase</keyword>
<dbReference type="GO" id="GO:0016740">
    <property type="term" value="F:transferase activity"/>
    <property type="evidence" value="ECO:0007669"/>
    <property type="project" value="UniProtKB-KW"/>
</dbReference>
<evidence type="ECO:0000256" key="1">
    <source>
        <dbReference type="ARBA" id="ARBA00016923"/>
    </source>
</evidence>
<dbReference type="Pfam" id="PF02934">
    <property type="entry name" value="GatB_N"/>
    <property type="match status" value="1"/>
</dbReference>
<accession>W1VNB8</accession>
<dbReference type="GO" id="GO:0070681">
    <property type="term" value="P:glutaminyl-tRNAGln biosynthesis via transamidation"/>
    <property type="evidence" value="ECO:0007669"/>
    <property type="project" value="TreeGrafter"/>
</dbReference>
<name>W1VNB8_9ACTO</name>
<dbReference type="GO" id="GO:0006412">
    <property type="term" value="P:translation"/>
    <property type="evidence" value="ECO:0007669"/>
    <property type="project" value="UniProtKB-KW"/>
</dbReference>
<comment type="caution">
    <text evidence="7">The sequence shown here is derived from an EMBL/GenBank/DDBJ whole genome shotgun (WGS) entry which is preliminary data.</text>
</comment>
<dbReference type="InterPro" id="IPR006075">
    <property type="entry name" value="Asn/Gln-tRNA_Trfase_suB/E_cat"/>
</dbReference>
<feature type="non-terminal residue" evidence="7">
    <location>
        <position position="266"/>
    </location>
</feature>
<dbReference type="PROSITE" id="PS01234">
    <property type="entry name" value="GATB"/>
    <property type="match status" value="1"/>
</dbReference>
<dbReference type="GO" id="GO:0050567">
    <property type="term" value="F:glutaminyl-tRNA synthase (glutamine-hydrolyzing) activity"/>
    <property type="evidence" value="ECO:0007669"/>
    <property type="project" value="TreeGrafter"/>
</dbReference>
<dbReference type="SUPFAM" id="SSF55931">
    <property type="entry name" value="Glutamine synthetase/guanido kinase"/>
    <property type="match status" value="1"/>
</dbReference>
<dbReference type="InterPro" id="IPR014746">
    <property type="entry name" value="Gln_synth/guanido_kin_cat_dom"/>
</dbReference>
<keyword evidence="2" id="KW-0436">Ligase</keyword>
<reference evidence="7 8" key="1">
    <citation type="submission" date="2013-12" db="EMBL/GenBank/DDBJ databases">
        <title>A Varibaculum cambriense genome reconstructed from a premature infant gut community with otherwise low bacterial novelty that shifts toward anaerobic metabolism during the third week of life.</title>
        <authorList>
            <person name="Brown C.T."/>
            <person name="Sharon I."/>
            <person name="Thomas B.C."/>
            <person name="Castelle C.J."/>
            <person name="Morowitz M.J."/>
            <person name="Banfield J.F."/>
        </authorList>
    </citation>
    <scope>NUCLEOTIDE SEQUENCE [LARGE SCALE GENOMIC DNA]</scope>
    <source>
        <strain evidence="8">DORA_12</strain>
    </source>
</reference>
<protein>
    <recommendedName>
        <fullName evidence="1">Aspartyl/glutamyl-tRNA(Asn/Gln) amidotransferase subunit B</fullName>
    </recommendedName>
</protein>
<dbReference type="Proteomes" id="UP000018852">
    <property type="component" value="Unassembled WGS sequence"/>
</dbReference>
<dbReference type="InterPro" id="IPR017958">
    <property type="entry name" value="Gln-tRNA_amidoTrfase_suB_CS"/>
</dbReference>
<dbReference type="AlphaFoldDB" id="W1VNB8"/>
<proteinExistence type="predicted"/>
<dbReference type="PANTHER" id="PTHR11659:SF0">
    <property type="entry name" value="GLUTAMYL-TRNA(GLN) AMIDOTRANSFERASE SUBUNIT B, MITOCHONDRIAL"/>
    <property type="match status" value="1"/>
</dbReference>
<sequence length="266" mass="28532">MADELMDYDEAVRRFDPVIGLEVHVELGTATKMFDAAPVAFGGEPNSRVTPTSVGLPGALPVVNAKGVEYAIRIGLALGCQIAESCRFARKNYFYPDLAKDFQTSQSDEPIAFDGALEVELEDGSFFTVPIERAHMEEDAGKNTHIGGADGRIEGADHSLVDYNRAGVPLVEIVSRPIIGAGAKAPEVAASYVRTLRDIFRALGVSEARMERGNVRADVNVSLRPSPDAPLGTRTETKNVNTFRGIDGVIRYEIQRQAAILAAGGG</sequence>
<dbReference type="GO" id="GO:0005524">
    <property type="term" value="F:ATP binding"/>
    <property type="evidence" value="ECO:0007669"/>
    <property type="project" value="UniProtKB-KW"/>
</dbReference>
<dbReference type="InterPro" id="IPR017959">
    <property type="entry name" value="Asn/Gln-tRNA_amidoTrfase_suB/E"/>
</dbReference>
<evidence type="ECO:0000313" key="7">
    <source>
        <dbReference type="EMBL" id="ETJ05619.1"/>
    </source>
</evidence>
<keyword evidence="4" id="KW-0067">ATP-binding</keyword>
<evidence type="ECO:0000256" key="4">
    <source>
        <dbReference type="ARBA" id="ARBA00022840"/>
    </source>
</evidence>
<evidence type="ECO:0000313" key="8">
    <source>
        <dbReference type="Proteomes" id="UP000018852"/>
    </source>
</evidence>
<evidence type="ECO:0000256" key="5">
    <source>
        <dbReference type="ARBA" id="ARBA00022917"/>
    </source>
</evidence>
<evidence type="ECO:0000259" key="6">
    <source>
        <dbReference type="Pfam" id="PF02934"/>
    </source>
</evidence>
<dbReference type="PANTHER" id="PTHR11659">
    <property type="entry name" value="GLUTAMYL-TRNA GLN AMIDOTRANSFERASE SUBUNIT B MITOCHONDRIAL AND PROKARYOTIC PET112-RELATED"/>
    <property type="match status" value="1"/>
</dbReference>
<evidence type="ECO:0000256" key="3">
    <source>
        <dbReference type="ARBA" id="ARBA00022741"/>
    </source>
</evidence>
<keyword evidence="3" id="KW-0547">Nucleotide-binding</keyword>
<organism evidence="7 8">
    <name type="scientific">Actinomyces urogenitalis DORA_12</name>
    <dbReference type="NCBI Taxonomy" id="1403939"/>
    <lineage>
        <taxon>Bacteria</taxon>
        <taxon>Bacillati</taxon>
        <taxon>Actinomycetota</taxon>
        <taxon>Actinomycetes</taxon>
        <taxon>Actinomycetales</taxon>
        <taxon>Actinomycetaceae</taxon>
        <taxon>Actinomyces</taxon>
    </lineage>
</organism>
<gene>
    <name evidence="7" type="ORF">Q605_AUC00470G0001</name>
</gene>
<evidence type="ECO:0000256" key="2">
    <source>
        <dbReference type="ARBA" id="ARBA00022598"/>
    </source>
</evidence>
<dbReference type="EMBL" id="AZLV01000470">
    <property type="protein sequence ID" value="ETJ05619.1"/>
    <property type="molecule type" value="Genomic_DNA"/>
</dbReference>
<feature type="domain" description="Aspartyl/Glutamyl-tRNA(Gln) amidotransferase subunit B/E catalytic" evidence="6">
    <location>
        <begin position="18"/>
        <end position="261"/>
    </location>
</feature>